<comment type="caution">
    <text evidence="1">The sequence shown here is derived from an EMBL/GenBank/DDBJ whole genome shotgun (WGS) entry which is preliminary data.</text>
</comment>
<dbReference type="AlphaFoldDB" id="A0A392MBV7"/>
<reference evidence="1 2" key="1">
    <citation type="journal article" date="2018" name="Front. Plant Sci.">
        <title>Red Clover (Trifolium pratense) and Zigzag Clover (T. medium) - A Picture of Genomic Similarities and Differences.</title>
        <authorList>
            <person name="Dluhosova J."/>
            <person name="Istvanek J."/>
            <person name="Nedelnik J."/>
            <person name="Repkova J."/>
        </authorList>
    </citation>
    <scope>NUCLEOTIDE SEQUENCE [LARGE SCALE GENOMIC DNA]</scope>
    <source>
        <strain evidence="2">cv. 10/8</strain>
        <tissue evidence="1">Leaf</tissue>
    </source>
</reference>
<keyword evidence="2" id="KW-1185">Reference proteome</keyword>
<keyword evidence="1" id="KW-0695">RNA-directed DNA polymerase</keyword>
<keyword evidence="1" id="KW-0808">Transferase</keyword>
<evidence type="ECO:0000313" key="1">
    <source>
        <dbReference type="EMBL" id="MCH84761.1"/>
    </source>
</evidence>
<name>A0A392MBV7_9FABA</name>
<dbReference type="EMBL" id="LXQA010007333">
    <property type="protein sequence ID" value="MCH84761.1"/>
    <property type="molecule type" value="Genomic_DNA"/>
</dbReference>
<gene>
    <name evidence="1" type="ORF">A2U01_0005597</name>
</gene>
<proteinExistence type="predicted"/>
<dbReference type="GO" id="GO:0003964">
    <property type="term" value="F:RNA-directed DNA polymerase activity"/>
    <property type="evidence" value="ECO:0007669"/>
    <property type="project" value="UniProtKB-KW"/>
</dbReference>
<organism evidence="1 2">
    <name type="scientific">Trifolium medium</name>
    <dbReference type="NCBI Taxonomy" id="97028"/>
    <lineage>
        <taxon>Eukaryota</taxon>
        <taxon>Viridiplantae</taxon>
        <taxon>Streptophyta</taxon>
        <taxon>Embryophyta</taxon>
        <taxon>Tracheophyta</taxon>
        <taxon>Spermatophyta</taxon>
        <taxon>Magnoliopsida</taxon>
        <taxon>eudicotyledons</taxon>
        <taxon>Gunneridae</taxon>
        <taxon>Pentapetalae</taxon>
        <taxon>rosids</taxon>
        <taxon>fabids</taxon>
        <taxon>Fabales</taxon>
        <taxon>Fabaceae</taxon>
        <taxon>Papilionoideae</taxon>
        <taxon>50 kb inversion clade</taxon>
        <taxon>NPAAA clade</taxon>
        <taxon>Hologalegina</taxon>
        <taxon>IRL clade</taxon>
        <taxon>Trifolieae</taxon>
        <taxon>Trifolium</taxon>
    </lineage>
</organism>
<protein>
    <submittedName>
        <fullName evidence="1">LINE-1 reverse transcriptase like</fullName>
    </submittedName>
</protein>
<dbReference type="Proteomes" id="UP000265520">
    <property type="component" value="Unassembled WGS sequence"/>
</dbReference>
<sequence>MKACVCQGNLSVLVKGCPTEQINISRGLKQGDPLAWFLFLLVVEGLTMLSNNPVSLGFFKGFQVSSDVSVSLLQCADDTLFIGDACVENLWSMKAILRCGRSIFSTLQVGITSFHLLRAPGGVKPVTTFDLGSGGEDY</sequence>
<accession>A0A392MBV7</accession>
<evidence type="ECO:0000313" key="2">
    <source>
        <dbReference type="Proteomes" id="UP000265520"/>
    </source>
</evidence>
<keyword evidence="1" id="KW-0548">Nucleotidyltransferase</keyword>